<dbReference type="Proteomes" id="UP000800235">
    <property type="component" value="Unassembled WGS sequence"/>
</dbReference>
<dbReference type="EMBL" id="MU007030">
    <property type="protein sequence ID" value="KAF2431653.1"/>
    <property type="molecule type" value="Genomic_DNA"/>
</dbReference>
<reference evidence="2" key="1">
    <citation type="journal article" date="2020" name="Stud. Mycol.">
        <title>101 Dothideomycetes genomes: a test case for predicting lifestyles and emergence of pathogens.</title>
        <authorList>
            <person name="Haridas S."/>
            <person name="Albert R."/>
            <person name="Binder M."/>
            <person name="Bloem J."/>
            <person name="Labutti K."/>
            <person name="Salamov A."/>
            <person name="Andreopoulos B."/>
            <person name="Baker S."/>
            <person name="Barry K."/>
            <person name="Bills G."/>
            <person name="Bluhm B."/>
            <person name="Cannon C."/>
            <person name="Castanera R."/>
            <person name="Culley D."/>
            <person name="Daum C."/>
            <person name="Ezra D."/>
            <person name="Gonzalez J."/>
            <person name="Henrissat B."/>
            <person name="Kuo A."/>
            <person name="Liang C."/>
            <person name="Lipzen A."/>
            <person name="Lutzoni F."/>
            <person name="Magnuson J."/>
            <person name="Mondo S."/>
            <person name="Nolan M."/>
            <person name="Ohm R."/>
            <person name="Pangilinan J."/>
            <person name="Park H.-J."/>
            <person name="Ramirez L."/>
            <person name="Alfaro M."/>
            <person name="Sun H."/>
            <person name="Tritt A."/>
            <person name="Yoshinaga Y."/>
            <person name="Zwiers L.-H."/>
            <person name="Turgeon B."/>
            <person name="Goodwin S."/>
            <person name="Spatafora J."/>
            <person name="Crous P."/>
            <person name="Grigoriev I."/>
        </authorList>
    </citation>
    <scope>NUCLEOTIDE SEQUENCE</scope>
    <source>
        <strain evidence="2">CBS 130266</strain>
    </source>
</reference>
<gene>
    <name evidence="2" type="ORF">EJ08DRAFT_659665</name>
</gene>
<organism evidence="2 3">
    <name type="scientific">Tothia fuscella</name>
    <dbReference type="NCBI Taxonomy" id="1048955"/>
    <lineage>
        <taxon>Eukaryota</taxon>
        <taxon>Fungi</taxon>
        <taxon>Dikarya</taxon>
        <taxon>Ascomycota</taxon>
        <taxon>Pezizomycotina</taxon>
        <taxon>Dothideomycetes</taxon>
        <taxon>Pleosporomycetidae</taxon>
        <taxon>Venturiales</taxon>
        <taxon>Cylindrosympodiaceae</taxon>
        <taxon>Tothia</taxon>
    </lineage>
</organism>
<evidence type="ECO:0000256" key="1">
    <source>
        <dbReference type="SAM" id="Phobius"/>
    </source>
</evidence>
<feature type="transmembrane region" description="Helical" evidence="1">
    <location>
        <begin position="15"/>
        <end position="34"/>
    </location>
</feature>
<keyword evidence="1" id="KW-1133">Transmembrane helix</keyword>
<dbReference type="AlphaFoldDB" id="A0A9P4NUG7"/>
<evidence type="ECO:0000313" key="2">
    <source>
        <dbReference type="EMBL" id="KAF2431653.1"/>
    </source>
</evidence>
<keyword evidence="1" id="KW-0812">Transmembrane</keyword>
<protein>
    <submittedName>
        <fullName evidence="2">Uncharacterized protein</fullName>
    </submittedName>
</protein>
<keyword evidence="1" id="KW-0472">Membrane</keyword>
<proteinExistence type="predicted"/>
<accession>A0A9P4NUG7</accession>
<evidence type="ECO:0000313" key="3">
    <source>
        <dbReference type="Proteomes" id="UP000800235"/>
    </source>
</evidence>
<comment type="caution">
    <text evidence="2">The sequence shown here is derived from an EMBL/GenBank/DDBJ whole genome shotgun (WGS) entry which is preliminary data.</text>
</comment>
<sequence length="103" mass="11256">MPFPFPTGSNYVDSIVLLILLPLIWIFIFIRIYVRGFITKQPSWDDATAVIAAVLYTLEGASAFATNIVSSSAVQPPSQKTSIVAFKLPHTQQVASLLSYHSG</sequence>
<keyword evidence="3" id="KW-1185">Reference proteome</keyword>
<name>A0A9P4NUG7_9PEZI</name>